<evidence type="ECO:0000313" key="1">
    <source>
        <dbReference type="EMBL" id="MBT2188408.1"/>
    </source>
</evidence>
<proteinExistence type="predicted"/>
<dbReference type="EMBL" id="JAHGAW010000010">
    <property type="protein sequence ID" value="MBT2188408.1"/>
    <property type="molecule type" value="Genomic_DNA"/>
</dbReference>
<gene>
    <name evidence="1" type="ORF">KK488_15745</name>
</gene>
<dbReference type="Proteomes" id="UP001138757">
    <property type="component" value="Unassembled WGS sequence"/>
</dbReference>
<name>A0A9X1DEE4_9SPHN</name>
<accession>A0A9X1DEE4</accession>
<protein>
    <submittedName>
        <fullName evidence="1">Uncharacterized protein</fullName>
    </submittedName>
</protein>
<keyword evidence="2" id="KW-1185">Reference proteome</keyword>
<organism evidence="1 2">
    <name type="scientific">Sphingobium nicotianae</name>
    <dbReference type="NCBI Taxonomy" id="2782607"/>
    <lineage>
        <taxon>Bacteria</taxon>
        <taxon>Pseudomonadati</taxon>
        <taxon>Pseudomonadota</taxon>
        <taxon>Alphaproteobacteria</taxon>
        <taxon>Sphingomonadales</taxon>
        <taxon>Sphingomonadaceae</taxon>
        <taxon>Sphingobium</taxon>
    </lineage>
</organism>
<sequence>MAIDPVRVTLVPRGADADTAAARQIILDLKLDTEKGTSSGPFPAFGRIGDFRKNETLFPFTLMMDGRLDMGAYASDAERQSKLDIRGAKLAVGGEVVLTDGDASETFVISAIAKLLD</sequence>
<reference evidence="1" key="1">
    <citation type="submission" date="2021-05" db="EMBL/GenBank/DDBJ databases">
        <title>Genome of Sphingobium sp. strain.</title>
        <authorList>
            <person name="Fan R."/>
        </authorList>
    </citation>
    <scope>NUCLEOTIDE SEQUENCE</scope>
    <source>
        <strain evidence="1">H33</strain>
    </source>
</reference>
<dbReference type="RefSeq" id="WP_214624659.1">
    <property type="nucleotide sequence ID" value="NZ_JAHGAW010000010.1"/>
</dbReference>
<dbReference type="AlphaFoldDB" id="A0A9X1DEE4"/>
<comment type="caution">
    <text evidence="1">The sequence shown here is derived from an EMBL/GenBank/DDBJ whole genome shotgun (WGS) entry which is preliminary data.</text>
</comment>
<evidence type="ECO:0000313" key="2">
    <source>
        <dbReference type="Proteomes" id="UP001138757"/>
    </source>
</evidence>